<evidence type="ECO:0000256" key="3">
    <source>
        <dbReference type="ARBA" id="ARBA00022833"/>
    </source>
</evidence>
<sequence>MRARRRKLDAVRRHRVGCALGSQTPARGRFEFKGTPADELCTKQGCNEKRRKLGKRRRSVRDEVANESDTPELSLKSIVVNSLSAPARQRRKRRRLQSARRCSVKCKAIPPTTVHCTVGGEDDFPWCDNFFETKYDASVTPCSDKSSSWGVLSDLSSDGEWPACNWRRSSCSPGSASSYSWRRGHSQPWSYIRKSSYSFPCYGYRHMSDSPGRDTEYREDYWDYRDSEICREKNYSGVCDSPCIIEGRYSIRQPKRALSENRHRYRNRRKLSTKRICFYRVYDSPERQDTEGDWWCERPNPSPDNRRLRERERFWLSPDINRGREYERSSPGSRLSPASSSSTSISDLSGDCSSHIKPSYSGHSQNHHSNFSWPAEKSSRTKTSPDSPLRQKSSSPTLFQRTVEKVEPIRTESQPAVFNPIPKKKQETVTHNLNSTDLSNQNMGSPDKKLTTNRTRTLSLPLIGKLPSIKKKGIRLQKEKSSSCCNQDQTSTKHGPLKPESQVVPKTKHNLEAERSDSNSSQACALRKPPELCTTVEIKDISLPHEKLKKTSDPSENQPQRCSTPPLIERPITFTEDEIDKYRLLQLQAQQHMQQQTLQEQQDNMPRQPTTPVDVPPIHHIPIPAQDPSNQPVTAPCLPYAILQHGALSAFSTSIPSPASSFTSHHSPTTHTSLHPSLSQPLFAPLPFPAAFFPAPPAAVLAARPLHLIPAASLHPHPHPPGLAFHPLTHTPLLPAVLAPTPMAAAAAAIAAANTLQIHPLLHPLFRSQDLQKHPGPAS</sequence>
<keyword evidence="2" id="KW-0863">Zinc-finger</keyword>
<feature type="compositionally biased region" description="Polar residues" evidence="4">
    <location>
        <begin position="361"/>
        <end position="372"/>
    </location>
</feature>
<feature type="compositionally biased region" description="Low complexity" evidence="4">
    <location>
        <begin position="329"/>
        <end position="353"/>
    </location>
</feature>
<evidence type="ECO:0000256" key="1">
    <source>
        <dbReference type="ARBA" id="ARBA00022723"/>
    </source>
</evidence>
<keyword evidence="3" id="KW-0862">Zinc</keyword>
<feature type="compositionally biased region" description="Polar residues" evidence="4">
    <location>
        <begin position="554"/>
        <end position="563"/>
    </location>
</feature>
<feature type="region of interest" description="Disordered" evidence="4">
    <location>
        <begin position="544"/>
        <end position="566"/>
    </location>
</feature>
<reference evidence="5" key="1">
    <citation type="submission" date="2025-08" db="UniProtKB">
        <authorList>
            <consortium name="Ensembl"/>
        </authorList>
    </citation>
    <scope>IDENTIFICATION</scope>
</reference>
<feature type="region of interest" description="Disordered" evidence="4">
    <location>
        <begin position="478"/>
        <end position="504"/>
    </location>
</feature>
<feature type="compositionally biased region" description="Polar residues" evidence="4">
    <location>
        <begin position="381"/>
        <end position="400"/>
    </location>
</feature>
<dbReference type="GO" id="GO:0005634">
    <property type="term" value="C:nucleus"/>
    <property type="evidence" value="ECO:0007669"/>
    <property type="project" value="TreeGrafter"/>
</dbReference>
<dbReference type="GO" id="GO:0008270">
    <property type="term" value="F:zinc ion binding"/>
    <property type="evidence" value="ECO:0007669"/>
    <property type="project" value="UniProtKB-KW"/>
</dbReference>
<evidence type="ECO:0000313" key="6">
    <source>
        <dbReference type="Proteomes" id="UP000694621"/>
    </source>
</evidence>
<proteinExistence type="predicted"/>
<protein>
    <submittedName>
        <fullName evidence="5">Uncharacterized protein</fullName>
    </submittedName>
</protein>
<feature type="region of interest" description="Disordered" evidence="4">
    <location>
        <begin position="655"/>
        <end position="675"/>
    </location>
</feature>
<evidence type="ECO:0000313" key="5">
    <source>
        <dbReference type="Ensembl" id="ENSAMXP00005000696.1"/>
    </source>
</evidence>
<dbReference type="InterPro" id="IPR052445">
    <property type="entry name" value="ZnF-G_patch_domain"/>
</dbReference>
<evidence type="ECO:0000256" key="2">
    <source>
        <dbReference type="ARBA" id="ARBA00022771"/>
    </source>
</evidence>
<accession>A0A8B9GUQ1</accession>
<feature type="compositionally biased region" description="Basic and acidic residues" evidence="4">
    <location>
        <begin position="544"/>
        <end position="553"/>
    </location>
</feature>
<name>A0A8B9GUQ1_ASTMX</name>
<keyword evidence="1" id="KW-0479">Metal-binding</keyword>
<dbReference type="Ensembl" id="ENSAMXT00005000782.1">
    <property type="protein sequence ID" value="ENSAMXP00005000696.1"/>
    <property type="gene ID" value="ENSAMXG00005000432.1"/>
</dbReference>
<feature type="region of interest" description="Disordered" evidence="4">
    <location>
        <begin position="323"/>
        <end position="411"/>
    </location>
</feature>
<dbReference type="Proteomes" id="UP000694621">
    <property type="component" value="Unplaced"/>
</dbReference>
<evidence type="ECO:0000256" key="4">
    <source>
        <dbReference type="SAM" id="MobiDB-lite"/>
    </source>
</evidence>
<organism evidence="5 6">
    <name type="scientific">Astyanax mexicanus</name>
    <name type="common">Blind cave fish</name>
    <name type="synonym">Astyanax fasciatus mexicanus</name>
    <dbReference type="NCBI Taxonomy" id="7994"/>
    <lineage>
        <taxon>Eukaryota</taxon>
        <taxon>Metazoa</taxon>
        <taxon>Chordata</taxon>
        <taxon>Craniata</taxon>
        <taxon>Vertebrata</taxon>
        <taxon>Euteleostomi</taxon>
        <taxon>Actinopterygii</taxon>
        <taxon>Neopterygii</taxon>
        <taxon>Teleostei</taxon>
        <taxon>Ostariophysi</taxon>
        <taxon>Characiformes</taxon>
        <taxon>Characoidei</taxon>
        <taxon>Acestrorhamphidae</taxon>
        <taxon>Acestrorhamphinae</taxon>
        <taxon>Astyanax</taxon>
    </lineage>
</organism>
<feature type="compositionally biased region" description="Polar residues" evidence="4">
    <location>
        <begin position="482"/>
        <end position="493"/>
    </location>
</feature>
<dbReference type="PANTHER" id="PTHR17614:SF12">
    <property type="entry name" value="ZINC FINGER PROTEIN 804B"/>
    <property type="match status" value="1"/>
</dbReference>
<feature type="compositionally biased region" description="Low complexity" evidence="4">
    <location>
        <begin position="656"/>
        <end position="675"/>
    </location>
</feature>
<dbReference type="PANTHER" id="PTHR17614">
    <property type="entry name" value="ZINC FINGER-CONTAINING"/>
    <property type="match status" value="1"/>
</dbReference>
<dbReference type="AlphaFoldDB" id="A0A8B9GUQ1"/>